<dbReference type="PANTHER" id="PTHR28174">
    <property type="entry name" value="54S RIBOSOMAL PROTEIN L36, MITOCHONDRIAL"/>
    <property type="match status" value="1"/>
</dbReference>
<dbReference type="Pfam" id="PF21492">
    <property type="entry name" value="bL31_N"/>
    <property type="match status" value="1"/>
</dbReference>
<dbReference type="OrthoDB" id="5587740at2759"/>
<evidence type="ECO:0000313" key="7">
    <source>
        <dbReference type="Proteomes" id="UP001149813"/>
    </source>
</evidence>
<gene>
    <name evidence="6" type="ORF">LPJ53_001637</name>
</gene>
<protein>
    <recommendedName>
        <fullName evidence="3">Large ribosomal subunit protein bL31c</fullName>
    </recommendedName>
    <alternativeName>
        <fullName evidence="4">50S ribosomal protein L31, chloroplastic</fullName>
    </alternativeName>
</protein>
<keyword evidence="1" id="KW-0689">Ribosomal protein</keyword>
<keyword evidence="7" id="KW-1185">Reference proteome</keyword>
<dbReference type="Proteomes" id="UP001149813">
    <property type="component" value="Unassembled WGS sequence"/>
</dbReference>
<dbReference type="EMBL" id="JANBOJ010000043">
    <property type="protein sequence ID" value="KAJ1724063.1"/>
    <property type="molecule type" value="Genomic_DNA"/>
</dbReference>
<evidence type="ECO:0000256" key="1">
    <source>
        <dbReference type="ARBA" id="ARBA00022980"/>
    </source>
</evidence>
<organism evidence="6 7">
    <name type="scientific">Coemansia erecta</name>
    <dbReference type="NCBI Taxonomy" id="147472"/>
    <lineage>
        <taxon>Eukaryota</taxon>
        <taxon>Fungi</taxon>
        <taxon>Fungi incertae sedis</taxon>
        <taxon>Zoopagomycota</taxon>
        <taxon>Kickxellomycotina</taxon>
        <taxon>Kickxellomycetes</taxon>
        <taxon>Kickxellales</taxon>
        <taxon>Kickxellaceae</taxon>
        <taxon>Coemansia</taxon>
    </lineage>
</organism>
<evidence type="ECO:0000256" key="3">
    <source>
        <dbReference type="ARBA" id="ARBA00035270"/>
    </source>
</evidence>
<keyword evidence="2" id="KW-0687">Ribonucleoprotein</keyword>
<dbReference type="InterPro" id="IPR048874">
    <property type="entry name" value="Ribosomal_bL31m_N"/>
</dbReference>
<dbReference type="SUPFAM" id="SSF143800">
    <property type="entry name" value="L28p-like"/>
    <property type="match status" value="1"/>
</dbReference>
<comment type="caution">
    <text evidence="6">The sequence shown here is derived from an EMBL/GenBank/DDBJ whole genome shotgun (WGS) entry which is preliminary data.</text>
</comment>
<dbReference type="NCBIfam" id="TIGR00105">
    <property type="entry name" value="L31"/>
    <property type="match status" value="1"/>
</dbReference>
<evidence type="ECO:0000256" key="2">
    <source>
        <dbReference type="ARBA" id="ARBA00023274"/>
    </source>
</evidence>
<sequence length="134" mass="14958">MRPTHPSLKAAKSLLAREWKPRPATTQARVNFGARHPEQFTTQLVLSDGSSFRVRSTAPREQVKITKDTRSHPLWNPHVGQKIEDEGGYLSSFQKKFQGFDGSAGFAFADDAEKAREQMGSNAMMTKKKAAPKK</sequence>
<evidence type="ECO:0000259" key="5">
    <source>
        <dbReference type="Pfam" id="PF21492"/>
    </source>
</evidence>
<dbReference type="AlphaFoldDB" id="A0A9W8CUC2"/>
<dbReference type="GO" id="GO:0032543">
    <property type="term" value="P:mitochondrial translation"/>
    <property type="evidence" value="ECO:0007669"/>
    <property type="project" value="InterPro"/>
</dbReference>
<feature type="domain" description="Ribosomal protein bL31m N-terminal" evidence="5">
    <location>
        <begin position="38"/>
        <end position="77"/>
    </location>
</feature>
<reference evidence="6" key="1">
    <citation type="submission" date="2022-07" db="EMBL/GenBank/DDBJ databases">
        <title>Phylogenomic reconstructions and comparative analyses of Kickxellomycotina fungi.</title>
        <authorList>
            <person name="Reynolds N.K."/>
            <person name="Stajich J.E."/>
            <person name="Barry K."/>
            <person name="Grigoriev I.V."/>
            <person name="Crous P."/>
            <person name="Smith M.E."/>
        </authorList>
    </citation>
    <scope>NUCLEOTIDE SEQUENCE</scope>
    <source>
        <strain evidence="6">NBRC 32514</strain>
    </source>
</reference>
<evidence type="ECO:0000256" key="4">
    <source>
        <dbReference type="ARBA" id="ARBA00035529"/>
    </source>
</evidence>
<dbReference type="PANTHER" id="PTHR28174:SF1">
    <property type="entry name" value="LARGE RIBOSOMAL SUBUNIT PROTEIN BL31M"/>
    <property type="match status" value="1"/>
</dbReference>
<dbReference type="GO" id="GO:0005762">
    <property type="term" value="C:mitochondrial large ribosomal subunit"/>
    <property type="evidence" value="ECO:0007669"/>
    <property type="project" value="InterPro"/>
</dbReference>
<dbReference type="InterPro" id="IPR034600">
    <property type="entry name" value="Ribosomal_bL31m"/>
</dbReference>
<dbReference type="GO" id="GO:0003735">
    <property type="term" value="F:structural constituent of ribosome"/>
    <property type="evidence" value="ECO:0007669"/>
    <property type="project" value="InterPro"/>
</dbReference>
<dbReference type="InterPro" id="IPR002150">
    <property type="entry name" value="Ribosomal_bL31"/>
</dbReference>
<proteinExistence type="predicted"/>
<name>A0A9W8CUC2_9FUNG</name>
<evidence type="ECO:0000313" key="6">
    <source>
        <dbReference type="EMBL" id="KAJ1724063.1"/>
    </source>
</evidence>
<dbReference type="Gene3D" id="6.20.130.10">
    <property type="match status" value="1"/>
</dbReference>
<dbReference type="InterPro" id="IPR034704">
    <property type="entry name" value="Ribosomal_bL28/bL31-like_sf"/>
</dbReference>
<accession>A0A9W8CUC2</accession>